<dbReference type="Proteomes" id="UP000093309">
    <property type="component" value="Unassembled WGS sequence"/>
</dbReference>
<keyword evidence="2" id="KW-1185">Reference proteome</keyword>
<protein>
    <submittedName>
        <fullName evidence="1">Uncharacterized protein</fullName>
    </submittedName>
</protein>
<dbReference type="STRING" id="512399.A8709_14115"/>
<comment type="caution">
    <text evidence="1">The sequence shown here is derived from an EMBL/GenBank/DDBJ whole genome shotgun (WGS) entry which is preliminary data.</text>
</comment>
<organism evidence="1 2">
    <name type="scientific">Paenibacillus pectinilyticus</name>
    <dbReference type="NCBI Taxonomy" id="512399"/>
    <lineage>
        <taxon>Bacteria</taxon>
        <taxon>Bacillati</taxon>
        <taxon>Bacillota</taxon>
        <taxon>Bacilli</taxon>
        <taxon>Bacillales</taxon>
        <taxon>Paenibacillaceae</taxon>
        <taxon>Paenibacillus</taxon>
    </lineage>
</organism>
<sequence>MRNMKSNVQALGNWLMSWVQKDGAIHGFHNHSVWGSNPYRWADFTSGHSTWASPLMAALSRIVAEQRDAALSDQVLQMIQFQTTWFQEDGQYKHIGFQIGEMLNRGLIHNMMPNVALGLTALHGRSWLPAEARDSIQQAMLRNLQACDEIYPFKKTRNISNQEYCRLWGKLLYQLLFPDSPWQNQIQDELNFMIENYHVKGIPDADCEASNRYLGDTSMVEPAEYYGLMIAPLVLAYEMFGEQHYLQHAGGLCRHLARSSWIDANGQTRFNRKWLLRGGEWIRLKEPMLIAGMGMSLHGIARYLEHQEDEELAFFLDKCDKTYAYYQTPRGYMASATGWQNEADIAPSSAWHTHDFYYLLLRHGLGEKLAAKLKELYPRMSVLLGEQCMWVEEGDNWAINDYYFQDVYKLIGRKDEAVFGRDLGWVGGERALPNHFLFPNQPVFIKTDEGIYLKADEQTAQNIDITNIAERPYLGLWE</sequence>
<dbReference type="AlphaFoldDB" id="A0A1C1A3U2"/>
<accession>A0A1C1A3U2</accession>
<evidence type="ECO:0000313" key="2">
    <source>
        <dbReference type="Proteomes" id="UP000093309"/>
    </source>
</evidence>
<dbReference type="EMBL" id="LYPC01000014">
    <property type="protein sequence ID" value="OCT15232.1"/>
    <property type="molecule type" value="Genomic_DNA"/>
</dbReference>
<evidence type="ECO:0000313" key="1">
    <source>
        <dbReference type="EMBL" id="OCT15232.1"/>
    </source>
</evidence>
<proteinExistence type="predicted"/>
<reference evidence="2" key="1">
    <citation type="submission" date="2016-05" db="EMBL/GenBank/DDBJ databases">
        <title>Paenibacillus oryzae. sp. nov., isolated from the rice root.</title>
        <authorList>
            <person name="Zhang J."/>
            <person name="Zhang X."/>
        </authorList>
    </citation>
    <scope>NUCLEOTIDE SEQUENCE [LARGE SCALE GENOMIC DNA]</scope>
    <source>
        <strain evidence="2">KCTC13222</strain>
    </source>
</reference>
<gene>
    <name evidence="1" type="ORF">A8709_14115</name>
</gene>
<name>A0A1C1A3U2_9BACL</name>